<comment type="caution">
    <text evidence="1">The sequence shown here is derived from an EMBL/GenBank/DDBJ whole genome shotgun (WGS) entry which is preliminary data.</text>
</comment>
<sequence length="312" mass="33607">MFLGASPPIQQPSPTSTPFHHLRIKLNLNLLRPNPTPKSTQNLAKSPCSNSNTSICFCGRRPFLATIISTSLIPIHHSNGSDSLSHDPMAVLDRVHPPRPDWYEEFYAAAMDKTMKSYEAEIAGYKSQLFANLIGKAEKILEIGIGTGPNLKYYGSAASGATVVGVDPNRKMEKYARAAAEASGLPRKNFKFIHAVAEALPVGDASMDTVVGTLVLCSVKDVNKTLQEVKRVLKPGGLYIFVEHVAAKDGTLLKVMQRALDPLQQTVADGCHLTRETGDNISAAGFSSVDMKTAFLSSASLVNPHAYGIACK</sequence>
<evidence type="ECO:0000313" key="2">
    <source>
        <dbReference type="Proteomes" id="UP001055879"/>
    </source>
</evidence>
<dbReference type="EMBL" id="CM042051">
    <property type="protein sequence ID" value="KAI3729209.1"/>
    <property type="molecule type" value="Genomic_DNA"/>
</dbReference>
<protein>
    <submittedName>
        <fullName evidence="1">Uncharacterized protein</fullName>
    </submittedName>
</protein>
<name>A0ACB9C4J7_ARCLA</name>
<keyword evidence="2" id="KW-1185">Reference proteome</keyword>
<organism evidence="1 2">
    <name type="scientific">Arctium lappa</name>
    <name type="common">Greater burdock</name>
    <name type="synonym">Lappa major</name>
    <dbReference type="NCBI Taxonomy" id="4217"/>
    <lineage>
        <taxon>Eukaryota</taxon>
        <taxon>Viridiplantae</taxon>
        <taxon>Streptophyta</taxon>
        <taxon>Embryophyta</taxon>
        <taxon>Tracheophyta</taxon>
        <taxon>Spermatophyta</taxon>
        <taxon>Magnoliopsida</taxon>
        <taxon>eudicotyledons</taxon>
        <taxon>Gunneridae</taxon>
        <taxon>Pentapetalae</taxon>
        <taxon>asterids</taxon>
        <taxon>campanulids</taxon>
        <taxon>Asterales</taxon>
        <taxon>Asteraceae</taxon>
        <taxon>Carduoideae</taxon>
        <taxon>Cardueae</taxon>
        <taxon>Arctiinae</taxon>
        <taxon>Arctium</taxon>
    </lineage>
</organism>
<reference evidence="1 2" key="2">
    <citation type="journal article" date="2022" name="Mol. Ecol. Resour.">
        <title>The genomes of chicory, endive, great burdock and yacon provide insights into Asteraceae paleo-polyploidization history and plant inulin production.</title>
        <authorList>
            <person name="Fan W."/>
            <person name="Wang S."/>
            <person name="Wang H."/>
            <person name="Wang A."/>
            <person name="Jiang F."/>
            <person name="Liu H."/>
            <person name="Zhao H."/>
            <person name="Xu D."/>
            <person name="Zhang Y."/>
        </authorList>
    </citation>
    <scope>NUCLEOTIDE SEQUENCE [LARGE SCALE GENOMIC DNA]</scope>
    <source>
        <strain evidence="2">cv. Niubang</strain>
    </source>
</reference>
<gene>
    <name evidence="1" type="ORF">L6452_17862</name>
</gene>
<evidence type="ECO:0000313" key="1">
    <source>
        <dbReference type="EMBL" id="KAI3729209.1"/>
    </source>
</evidence>
<accession>A0ACB9C4J7</accession>
<dbReference type="Proteomes" id="UP001055879">
    <property type="component" value="Linkage Group LG05"/>
</dbReference>
<proteinExistence type="predicted"/>
<reference evidence="2" key="1">
    <citation type="journal article" date="2022" name="Mol. Ecol. Resour.">
        <title>The genomes of chicory, endive, great burdock and yacon provide insights into Asteraceae palaeo-polyploidization history and plant inulin production.</title>
        <authorList>
            <person name="Fan W."/>
            <person name="Wang S."/>
            <person name="Wang H."/>
            <person name="Wang A."/>
            <person name="Jiang F."/>
            <person name="Liu H."/>
            <person name="Zhao H."/>
            <person name="Xu D."/>
            <person name="Zhang Y."/>
        </authorList>
    </citation>
    <scope>NUCLEOTIDE SEQUENCE [LARGE SCALE GENOMIC DNA]</scope>
    <source>
        <strain evidence="2">cv. Niubang</strain>
    </source>
</reference>